<evidence type="ECO:0000313" key="3">
    <source>
        <dbReference type="EMBL" id="MFK2876373.1"/>
    </source>
</evidence>
<accession>A0ABW8JCD6</accession>
<dbReference type="EMBL" id="JADIKK010000008">
    <property type="protein sequence ID" value="MFK2879938.1"/>
    <property type="molecule type" value="Genomic_DNA"/>
</dbReference>
<keyword evidence="4" id="KW-0808">Transferase</keyword>
<evidence type="ECO:0000313" key="4">
    <source>
        <dbReference type="EMBL" id="MFK2879938.1"/>
    </source>
</evidence>
<dbReference type="GO" id="GO:0016740">
    <property type="term" value="F:transferase activity"/>
    <property type="evidence" value="ECO:0007669"/>
    <property type="project" value="UniProtKB-KW"/>
</dbReference>
<evidence type="ECO:0000313" key="5">
    <source>
        <dbReference type="Proteomes" id="UP001620339"/>
    </source>
</evidence>
<proteinExistence type="predicted"/>
<gene>
    <name evidence="2" type="ORF">ISP25_02370</name>
    <name evidence="3" type="ORF">ISP25_04730</name>
    <name evidence="4" type="ORF">ISP25_22990</name>
</gene>
<organism evidence="4 5">
    <name type="scientific">Rhodanobacter hydrolyticus</name>
    <dbReference type="NCBI Taxonomy" id="2250595"/>
    <lineage>
        <taxon>Bacteria</taxon>
        <taxon>Pseudomonadati</taxon>
        <taxon>Pseudomonadota</taxon>
        <taxon>Gammaproteobacteria</taxon>
        <taxon>Lysobacterales</taxon>
        <taxon>Rhodanobacteraceae</taxon>
        <taxon>Rhodanobacter</taxon>
    </lineage>
</organism>
<evidence type="ECO:0000313" key="2">
    <source>
        <dbReference type="EMBL" id="MFK2875919.1"/>
    </source>
</evidence>
<evidence type="ECO:0000256" key="1">
    <source>
        <dbReference type="SAM" id="MobiDB-lite"/>
    </source>
</evidence>
<dbReference type="EMBL" id="JADIKK010000008">
    <property type="protein sequence ID" value="MFK2876373.1"/>
    <property type="molecule type" value="Genomic_DNA"/>
</dbReference>
<feature type="region of interest" description="Disordered" evidence="1">
    <location>
        <begin position="392"/>
        <end position="411"/>
    </location>
</feature>
<name>A0ABW8JCD6_9GAMM</name>
<protein>
    <submittedName>
        <fullName evidence="4">Glycosyl transferase</fullName>
    </submittedName>
</protein>
<dbReference type="SUPFAM" id="SSF53756">
    <property type="entry name" value="UDP-Glycosyltransferase/glycogen phosphorylase"/>
    <property type="match status" value="1"/>
</dbReference>
<dbReference type="Proteomes" id="UP001620339">
    <property type="component" value="Unassembled WGS sequence"/>
</dbReference>
<keyword evidence="5" id="KW-1185">Reference proteome</keyword>
<reference evidence="4 5" key="1">
    <citation type="submission" date="2020-10" db="EMBL/GenBank/DDBJ databases">
        <title>Phylogeny of dyella-like bacteria.</title>
        <authorList>
            <person name="Fu J."/>
        </authorList>
    </citation>
    <scope>NUCLEOTIDE SEQUENCE [LARGE SCALE GENOMIC DNA]</scope>
    <source>
        <strain evidence="4 5">KACC 19113</strain>
    </source>
</reference>
<sequence length="427" mass="44735">MAKINVFVFAAHHLAGNIAAQRFKGLLKYLDPAKYRIFVFAREPAAGVSASASTATSTADITVFPLPGHCVGSESSTAASLLTMASAFLRPLPFLLSGSAERGQPWLVNALAAADRLCVEKRDAGERCVAIGTYSPIDSLVAAASLASRHRIGCLQDFRDGLVFEPLGKPGSLRTWVRSLVEGRVVAAADLITSVSPPLVADFQRRYPGKAAAILPNGYDPADFVAADKPIDDDTRVAAMLARHVPAGARLIGHFGRIGASDGSASKSLDFFVDALNESPAVVAGNHVMFVGELTAAERATLERARFSVSAPGAVERTLALQLMQRCDKLLLLTGSRASCATGKLFEYLAAGADIVCVSGVRNAATAILAETGAGCSVLTSAGASAGEALRSALSPRPADTHRDISPYSKQSQAGMLDRWISDMVHS</sequence>
<comment type="caution">
    <text evidence="4">The sequence shown here is derived from an EMBL/GenBank/DDBJ whole genome shotgun (WGS) entry which is preliminary data.</text>
</comment>
<dbReference type="EMBL" id="JADIKK010000007">
    <property type="protein sequence ID" value="MFK2875919.1"/>
    <property type="molecule type" value="Genomic_DNA"/>
</dbReference>